<evidence type="ECO:0000259" key="1">
    <source>
        <dbReference type="PROSITE" id="PS50994"/>
    </source>
</evidence>
<gene>
    <name evidence="2" type="ORF">R9Z33_05905</name>
    <name evidence="3" type="ORF">R9Z33_11330</name>
</gene>
<dbReference type="NCBIfam" id="NF033516">
    <property type="entry name" value="transpos_IS3"/>
    <property type="match status" value="1"/>
</dbReference>
<dbReference type="InterPro" id="IPR025948">
    <property type="entry name" value="HTH-like_dom"/>
</dbReference>
<dbReference type="Proteomes" id="UP001305521">
    <property type="component" value="Chromosome"/>
</dbReference>
<dbReference type="SUPFAM" id="SSF46689">
    <property type="entry name" value="Homeodomain-like"/>
    <property type="match status" value="1"/>
</dbReference>
<sequence>MKKSRFSEAQMIGVLREQEAGATTEDVCRRHGISQQTFYRWKSKYGGMEVSDAQKLKALEDENRRLKKLLAESMLDVSALKDLLGKKLRTPAARRAAALRLMAERGYSQRRACGLLEVDPKTVRREPVPGDGEVRARLRELAAERRRFGYRRLGILLRREGVAMNKKKLYRLYREEGLSVRRRRGRKRATGTRAPLALPQGPNQRWSLDFVSDALSWGRRIRILCIVDDFTREGLALVVDTSIGGRRLVRELEALIARRGRPAVIVSDNGTEMTCRAVLEWCNRSGVAWHYIAPGKPQQNGFVESFNGKLRDECLNEEVFANLAEARAVIERWRLDYNLNRPHSAHGGLTPDAARRRHADAAGRLRYLEGSAARPLQPPQDFGYNPGGLSQ</sequence>
<dbReference type="SUPFAM" id="SSF53098">
    <property type="entry name" value="Ribonuclease H-like"/>
    <property type="match status" value="1"/>
</dbReference>
<dbReference type="Pfam" id="PF13276">
    <property type="entry name" value="HTH_21"/>
    <property type="match status" value="1"/>
</dbReference>
<proteinExistence type="predicted"/>
<keyword evidence="4" id="KW-1185">Reference proteome</keyword>
<dbReference type="RefSeq" id="WP_318650377.1">
    <property type="nucleotide sequence ID" value="NZ_CP137852.1"/>
</dbReference>
<evidence type="ECO:0000313" key="2">
    <source>
        <dbReference type="EMBL" id="WPB86405.1"/>
    </source>
</evidence>
<protein>
    <submittedName>
        <fullName evidence="2">IS3 family transposase</fullName>
    </submittedName>
</protein>
<dbReference type="Pfam" id="PF13683">
    <property type="entry name" value="rve_3"/>
    <property type="match status" value="1"/>
</dbReference>
<dbReference type="InterPro" id="IPR001584">
    <property type="entry name" value="Integrase_cat-core"/>
</dbReference>
<reference evidence="2 4" key="1">
    <citation type="submission" date="2023-11" db="EMBL/GenBank/DDBJ databases">
        <title>Arctic aerobic anoxygenic photoheterotroph Sediminicoccus rosea KRV36 adapts its photosynthesis to long days of polar summer.</title>
        <authorList>
            <person name="Tomasch J."/>
            <person name="Kopejtka K."/>
            <person name="Bily T."/>
            <person name="Gardiner A.T."/>
            <person name="Gardian Z."/>
            <person name="Shivaramu S."/>
            <person name="Koblizek M."/>
            <person name="Engelhardt F."/>
            <person name="Kaftan D."/>
        </authorList>
    </citation>
    <scope>NUCLEOTIDE SEQUENCE [LARGE SCALE GENOMIC DNA]</scope>
    <source>
        <strain evidence="2 4">R-30</strain>
    </source>
</reference>
<dbReference type="InterPro" id="IPR009057">
    <property type="entry name" value="Homeodomain-like_sf"/>
</dbReference>
<dbReference type="PANTHER" id="PTHR47515:SF1">
    <property type="entry name" value="BLR2054 PROTEIN"/>
    <property type="match status" value="1"/>
</dbReference>
<evidence type="ECO:0000313" key="4">
    <source>
        <dbReference type="Proteomes" id="UP001305521"/>
    </source>
</evidence>
<feature type="domain" description="Integrase catalytic" evidence="1">
    <location>
        <begin position="198"/>
        <end position="359"/>
    </location>
</feature>
<dbReference type="PROSITE" id="PS50994">
    <property type="entry name" value="INTEGRASE"/>
    <property type="match status" value="1"/>
</dbReference>
<dbReference type="InterPro" id="IPR012337">
    <property type="entry name" value="RNaseH-like_sf"/>
</dbReference>
<accession>A0ABZ0PLH1</accession>
<dbReference type="PANTHER" id="PTHR47515">
    <property type="entry name" value="LOW CALCIUM RESPONSE LOCUS PROTEIN T"/>
    <property type="match status" value="1"/>
</dbReference>
<dbReference type="InterPro" id="IPR048020">
    <property type="entry name" value="Transpos_IS3"/>
</dbReference>
<evidence type="ECO:0000313" key="3">
    <source>
        <dbReference type="EMBL" id="WPB87449.1"/>
    </source>
</evidence>
<name>A0ABZ0PLH1_9PROT</name>
<dbReference type="Pfam" id="PF01527">
    <property type="entry name" value="HTH_Tnp_1"/>
    <property type="match status" value="1"/>
</dbReference>
<dbReference type="EMBL" id="CP137852">
    <property type="protein sequence ID" value="WPB86405.1"/>
    <property type="molecule type" value="Genomic_DNA"/>
</dbReference>
<dbReference type="InterPro" id="IPR036397">
    <property type="entry name" value="RNaseH_sf"/>
</dbReference>
<dbReference type="Gene3D" id="3.30.420.10">
    <property type="entry name" value="Ribonuclease H-like superfamily/Ribonuclease H"/>
    <property type="match status" value="1"/>
</dbReference>
<dbReference type="EMBL" id="CP137852">
    <property type="protein sequence ID" value="WPB87449.1"/>
    <property type="molecule type" value="Genomic_DNA"/>
</dbReference>
<dbReference type="InterPro" id="IPR002514">
    <property type="entry name" value="Transposase_8"/>
</dbReference>
<organism evidence="2 4">
    <name type="scientific">Sediminicoccus rosea</name>
    <dbReference type="NCBI Taxonomy" id="1225128"/>
    <lineage>
        <taxon>Bacteria</taxon>
        <taxon>Pseudomonadati</taxon>
        <taxon>Pseudomonadota</taxon>
        <taxon>Alphaproteobacteria</taxon>
        <taxon>Acetobacterales</taxon>
        <taxon>Roseomonadaceae</taxon>
        <taxon>Sediminicoccus</taxon>
    </lineage>
</organism>